<reference evidence="1 2" key="1">
    <citation type="submission" date="2020-02" db="EMBL/GenBank/DDBJ databases">
        <authorList>
            <person name="Dziuba M."/>
            <person name="Kuznetsov B."/>
            <person name="Mardanov A."/>
            <person name="Ravin N."/>
            <person name="Grouzdev D."/>
        </authorList>
    </citation>
    <scope>NUCLEOTIDE SEQUENCE [LARGE SCALE GENOMIC DNA]</scope>
    <source>
        <strain evidence="1 2">SpK</strain>
    </source>
</reference>
<gene>
    <name evidence="1" type="ORF">G4223_07905</name>
</gene>
<accession>A0A7C9UYR5</accession>
<proteinExistence type="predicted"/>
<comment type="caution">
    <text evidence="1">The sequence shown here is derived from an EMBL/GenBank/DDBJ whole genome shotgun (WGS) entry which is preliminary data.</text>
</comment>
<evidence type="ECO:0000313" key="2">
    <source>
        <dbReference type="Proteomes" id="UP000480684"/>
    </source>
</evidence>
<name>A0A7C9UYR5_9PROT</name>
<dbReference type="Proteomes" id="UP000480684">
    <property type="component" value="Unassembled WGS sequence"/>
</dbReference>
<sequence length="227" mass="24138">MDSKTPRIPPSGFKTHQELADALAEATGMKWVPSCIWAISADAVAPDGGRVTVCQMETVDRWEIAHMVPGNFMPKRRYVEAREAIAPTVAELLAGEGCTCSSSTSERCPACQPDGERLGIADGKSASPDAWTVDELLSECRCIASLLPGGKAEVTVVMLGKGGGALAIYPNGMCGGASEHIDIISGFSAAFAKAREWCATYKDRRRADAERRLAEVYAEIDALDAEG</sequence>
<organism evidence="1 2">
    <name type="scientific">Magnetospirillum aberrantis SpK</name>
    <dbReference type="NCBI Taxonomy" id="908842"/>
    <lineage>
        <taxon>Bacteria</taxon>
        <taxon>Pseudomonadati</taxon>
        <taxon>Pseudomonadota</taxon>
        <taxon>Alphaproteobacteria</taxon>
        <taxon>Rhodospirillales</taxon>
        <taxon>Rhodospirillaceae</taxon>
        <taxon>Magnetospirillum</taxon>
    </lineage>
</organism>
<keyword evidence="2" id="KW-1185">Reference proteome</keyword>
<evidence type="ECO:0000313" key="1">
    <source>
        <dbReference type="EMBL" id="NFV80031.1"/>
    </source>
</evidence>
<dbReference type="RefSeq" id="WP_163677420.1">
    <property type="nucleotide sequence ID" value="NZ_JAAIYP010000034.1"/>
</dbReference>
<dbReference type="AlphaFoldDB" id="A0A7C9UYR5"/>
<protein>
    <submittedName>
        <fullName evidence="1">Uncharacterized protein</fullName>
    </submittedName>
</protein>
<dbReference type="EMBL" id="JAAIYP010000034">
    <property type="protein sequence ID" value="NFV80031.1"/>
    <property type="molecule type" value="Genomic_DNA"/>
</dbReference>